<organism evidence="5 6">
    <name type="scientific">Solemya velesiana gill symbiont</name>
    <dbReference type="NCBI Taxonomy" id="1918948"/>
    <lineage>
        <taxon>Bacteria</taxon>
        <taxon>Pseudomonadati</taxon>
        <taxon>Pseudomonadota</taxon>
        <taxon>Gammaproteobacteria</taxon>
        <taxon>sulfur-oxidizing symbionts</taxon>
    </lineage>
</organism>
<dbReference type="SUPFAM" id="SSF55729">
    <property type="entry name" value="Acyl-CoA N-acyltransferases (Nat)"/>
    <property type="match status" value="1"/>
</dbReference>
<dbReference type="AlphaFoldDB" id="A0A1T2KTA6"/>
<keyword evidence="4" id="KW-0012">Acyltransferase</keyword>
<reference evidence="5 6" key="1">
    <citation type="submission" date="2016-11" db="EMBL/GenBank/DDBJ databases">
        <title>Mixed transmission modes and dynamic genome evolution in an obligate animal-bacterial symbiosis.</title>
        <authorList>
            <person name="Russell S.L."/>
            <person name="Corbett-Detig R.B."/>
            <person name="Cavanaugh C.M."/>
        </authorList>
    </citation>
    <scope>NUCLEOTIDE SEQUENCE [LARGE SCALE GENOMIC DNA]</scope>
    <source>
        <strain evidence="5">Se-Cadez</strain>
    </source>
</reference>
<dbReference type="RefSeq" id="WP_078487670.1">
    <property type="nucleotide sequence ID" value="NZ_MPRJ01000056.1"/>
</dbReference>
<dbReference type="Proteomes" id="UP000190896">
    <property type="component" value="Unassembled WGS sequence"/>
</dbReference>
<keyword evidence="2" id="KW-1277">Toxin-antitoxin system</keyword>
<evidence type="ECO:0000256" key="4">
    <source>
        <dbReference type="ARBA" id="ARBA00023315"/>
    </source>
</evidence>
<name>A0A1T2KTA6_9GAMM</name>
<dbReference type="Gene3D" id="3.40.630.30">
    <property type="match status" value="1"/>
</dbReference>
<evidence type="ECO:0000256" key="3">
    <source>
        <dbReference type="ARBA" id="ARBA00022679"/>
    </source>
</evidence>
<dbReference type="GO" id="GO:0016746">
    <property type="term" value="F:acyltransferase activity"/>
    <property type="evidence" value="ECO:0007669"/>
    <property type="project" value="UniProtKB-KW"/>
</dbReference>
<dbReference type="PANTHER" id="PTHR36449:SF1">
    <property type="entry name" value="ACETYLTRANSFERASE"/>
    <property type="match status" value="1"/>
</dbReference>
<keyword evidence="6" id="KW-1185">Reference proteome</keyword>
<accession>A0A1T2KTA6</accession>
<proteinExistence type="inferred from homology"/>
<dbReference type="EMBL" id="MPRJ01000056">
    <property type="protein sequence ID" value="OOZ36074.1"/>
    <property type="molecule type" value="Genomic_DNA"/>
</dbReference>
<comment type="caution">
    <text evidence="5">The sequence shown here is derived from an EMBL/GenBank/DDBJ whole genome shotgun (WGS) entry which is preliminary data.</text>
</comment>
<sequence length="178" mass="19996">MPITEFVPLDPKAVNVKSFDCGKEPINAYLRRYAAKNMALNLNRTFVLPYALDANTPRENSEKSHVAAYYTLAHQTLIREELPDPSRLPRYPVPVILLAQLGIDQRFHRQGLGAKTLAHALRYAYQIASNPKGIPAMGVVLDVLDQDALAFYHSFDFFLPLTDNPMKLFVPIASLESL</sequence>
<dbReference type="InterPro" id="IPR016181">
    <property type="entry name" value="Acyl_CoA_acyltransferase"/>
</dbReference>
<evidence type="ECO:0000313" key="6">
    <source>
        <dbReference type="Proteomes" id="UP000190896"/>
    </source>
</evidence>
<dbReference type="PANTHER" id="PTHR36449">
    <property type="entry name" value="ACETYLTRANSFERASE-RELATED"/>
    <property type="match status" value="1"/>
</dbReference>
<evidence type="ECO:0000256" key="1">
    <source>
        <dbReference type="ARBA" id="ARBA00009342"/>
    </source>
</evidence>
<comment type="similarity">
    <text evidence="1">Belongs to the acetyltransferase family. GNAT subfamily.</text>
</comment>
<dbReference type="OrthoDB" id="9799147at2"/>
<keyword evidence="3" id="KW-0808">Transferase</keyword>
<gene>
    <name evidence="5" type="ORF">BOW51_08915</name>
</gene>
<evidence type="ECO:0008006" key="7">
    <source>
        <dbReference type="Google" id="ProtNLM"/>
    </source>
</evidence>
<evidence type="ECO:0000256" key="2">
    <source>
        <dbReference type="ARBA" id="ARBA00022649"/>
    </source>
</evidence>
<protein>
    <recommendedName>
        <fullName evidence="7">GNAT family N-acetyltransferase</fullName>
    </recommendedName>
</protein>
<evidence type="ECO:0000313" key="5">
    <source>
        <dbReference type="EMBL" id="OOZ36074.1"/>
    </source>
</evidence>